<accession>A0AAT9FQ92</accession>
<gene>
    <name evidence="8" type="primary">GALNS</name>
    <name evidence="8" type="ORF">NT6N_31880</name>
</gene>
<dbReference type="KEGG" id="osu:NT6N_31880"/>
<dbReference type="GO" id="GO:0004065">
    <property type="term" value="F:arylsulfatase activity"/>
    <property type="evidence" value="ECO:0007669"/>
    <property type="project" value="TreeGrafter"/>
</dbReference>
<protein>
    <submittedName>
        <fullName evidence="8">Sulfatase</fullName>
    </submittedName>
</protein>
<proteinExistence type="inferred from homology"/>
<reference evidence="8" key="1">
    <citation type="submission" date="2024-07" db="EMBL/GenBank/DDBJ databases">
        <title>Complete genome sequence of Verrucomicrobiaceae bacterium NT6N.</title>
        <authorList>
            <person name="Huang C."/>
            <person name="Takami H."/>
            <person name="Hamasaki K."/>
        </authorList>
    </citation>
    <scope>NUCLEOTIDE SEQUENCE</scope>
    <source>
        <strain evidence="8">NT6N</strain>
    </source>
</reference>
<dbReference type="Gene3D" id="3.30.1120.10">
    <property type="match status" value="1"/>
</dbReference>
<evidence type="ECO:0000256" key="5">
    <source>
        <dbReference type="ARBA" id="ARBA00022801"/>
    </source>
</evidence>
<dbReference type="InterPro" id="IPR050738">
    <property type="entry name" value="Sulfatase"/>
</dbReference>
<dbReference type="EMBL" id="AP026866">
    <property type="protein sequence ID" value="BDS08148.1"/>
    <property type="molecule type" value="Genomic_DNA"/>
</dbReference>
<dbReference type="InterPro" id="IPR017850">
    <property type="entry name" value="Alkaline_phosphatase_core_sf"/>
</dbReference>
<dbReference type="CDD" id="cd16027">
    <property type="entry name" value="SGSH"/>
    <property type="match status" value="1"/>
</dbReference>
<comment type="similarity">
    <text evidence="2">Belongs to the sulfatase family.</text>
</comment>
<organism evidence="8">
    <name type="scientific">Oceaniferula spumae</name>
    <dbReference type="NCBI Taxonomy" id="2979115"/>
    <lineage>
        <taxon>Bacteria</taxon>
        <taxon>Pseudomonadati</taxon>
        <taxon>Verrucomicrobiota</taxon>
        <taxon>Verrucomicrobiia</taxon>
        <taxon>Verrucomicrobiales</taxon>
        <taxon>Verrucomicrobiaceae</taxon>
        <taxon>Oceaniferula</taxon>
    </lineage>
</organism>
<name>A0AAT9FQ92_9BACT</name>
<evidence type="ECO:0000256" key="3">
    <source>
        <dbReference type="ARBA" id="ARBA00022723"/>
    </source>
</evidence>
<sequence>MICFHLDQAHLDSQRAHVIRLLWIALLSSSLHAAAPNIVLILSDDQAWTDYSFMKHPKIQTPALDKLAAESLTYTRGYVTAPLCRPSLASLFTGLYTFQHGITGNDLLGKDGKKVSRSTPEGAKLHQQLYDRFGQCEGLASELGKAGYISMQAGKWWESDPKKSGFTYAMTHGNPKRGARHGDVGLEVSRKGIDQIRGFLDTAKNEQKPFFLWHAPFLPHTPHNPPKAHFDKYQALVDSPHVARYYAMVEWFDQTCGELLGELEKRGLSENTVVIYVTDNGWIQRTDGPRFAPLSKQDVHEGGVRTPITIKWPGHIQPLIDKTTPVSSIDIAPTILKIAGADVPRAMTGIDLRDRAALKKRDTVYGADHSHDITGVDKRVANLESRFIVRGEWKLIIYNPANFPAPKIAGKSNGKANNPEGKPELYNLMNDPHETTNLAEKNPDQVIALSKLLNAWWDGSDPSK</sequence>
<dbReference type="PANTHER" id="PTHR42693">
    <property type="entry name" value="ARYLSULFATASE FAMILY MEMBER"/>
    <property type="match status" value="1"/>
</dbReference>
<feature type="domain" description="Sulfatase N-terminal" evidence="7">
    <location>
        <begin position="36"/>
        <end position="341"/>
    </location>
</feature>
<keyword evidence="6" id="KW-0106">Calcium</keyword>
<dbReference type="Gene3D" id="3.40.720.10">
    <property type="entry name" value="Alkaline Phosphatase, subunit A"/>
    <property type="match status" value="1"/>
</dbReference>
<evidence type="ECO:0000256" key="4">
    <source>
        <dbReference type="ARBA" id="ARBA00022729"/>
    </source>
</evidence>
<dbReference type="SUPFAM" id="SSF53649">
    <property type="entry name" value="Alkaline phosphatase-like"/>
    <property type="match status" value="1"/>
</dbReference>
<evidence type="ECO:0000256" key="6">
    <source>
        <dbReference type="ARBA" id="ARBA00022837"/>
    </source>
</evidence>
<evidence type="ECO:0000259" key="7">
    <source>
        <dbReference type="Pfam" id="PF00884"/>
    </source>
</evidence>
<comment type="cofactor">
    <cofactor evidence="1">
        <name>Ca(2+)</name>
        <dbReference type="ChEBI" id="CHEBI:29108"/>
    </cofactor>
</comment>
<evidence type="ECO:0000256" key="2">
    <source>
        <dbReference type="ARBA" id="ARBA00008779"/>
    </source>
</evidence>
<evidence type="ECO:0000313" key="8">
    <source>
        <dbReference type="EMBL" id="BDS08148.1"/>
    </source>
</evidence>
<dbReference type="Pfam" id="PF00884">
    <property type="entry name" value="Sulfatase"/>
    <property type="match status" value="1"/>
</dbReference>
<dbReference type="PANTHER" id="PTHR42693:SF42">
    <property type="entry name" value="ARYLSULFATASE G"/>
    <property type="match status" value="1"/>
</dbReference>
<keyword evidence="4" id="KW-0732">Signal</keyword>
<dbReference type="InterPro" id="IPR000917">
    <property type="entry name" value="Sulfatase_N"/>
</dbReference>
<dbReference type="GO" id="GO:0046872">
    <property type="term" value="F:metal ion binding"/>
    <property type="evidence" value="ECO:0007669"/>
    <property type="project" value="UniProtKB-KW"/>
</dbReference>
<evidence type="ECO:0000256" key="1">
    <source>
        <dbReference type="ARBA" id="ARBA00001913"/>
    </source>
</evidence>
<keyword evidence="3" id="KW-0479">Metal-binding</keyword>
<keyword evidence="5" id="KW-0378">Hydrolase</keyword>
<dbReference type="AlphaFoldDB" id="A0AAT9FQ92"/>